<keyword evidence="4" id="KW-0521">NADP</keyword>
<protein>
    <recommendedName>
        <fullName evidence="8">FAD/NAD(P)-binding domain-containing protein</fullName>
    </recommendedName>
</protein>
<reference evidence="6" key="2">
    <citation type="submission" date="2015-06" db="UniProtKB">
        <authorList>
            <consortium name="EnsemblMetazoa"/>
        </authorList>
    </citation>
    <scope>IDENTIFICATION</scope>
</reference>
<dbReference type="Gene3D" id="3.50.50.60">
    <property type="entry name" value="FAD/NAD(P)-binding domain"/>
    <property type="match status" value="1"/>
</dbReference>
<evidence type="ECO:0008006" key="8">
    <source>
        <dbReference type="Google" id="ProtNLM"/>
    </source>
</evidence>
<dbReference type="Proteomes" id="UP000015102">
    <property type="component" value="Unassembled WGS sequence"/>
</dbReference>
<comment type="cofactor">
    <cofactor evidence="1">
        <name>FAD</name>
        <dbReference type="ChEBI" id="CHEBI:57692"/>
    </cofactor>
</comment>
<dbReference type="EnsemblMetazoa" id="MESCA009798-RA">
    <property type="protein sequence ID" value="MESCA009798-PA"/>
    <property type="gene ID" value="MESCA009798"/>
</dbReference>
<proteinExistence type="predicted"/>
<keyword evidence="5" id="KW-0560">Oxidoreductase</keyword>
<evidence type="ECO:0000313" key="6">
    <source>
        <dbReference type="EnsemblMetazoa" id="MESCA009798-PA"/>
    </source>
</evidence>
<evidence type="ECO:0000256" key="3">
    <source>
        <dbReference type="ARBA" id="ARBA00022827"/>
    </source>
</evidence>
<dbReference type="SUPFAM" id="SSF51971">
    <property type="entry name" value="Nucleotide-binding domain"/>
    <property type="match status" value="1"/>
</dbReference>
<sequence length="126" mass="13810">FGVAPDHPEVKNVINTFTKTAENPNVRFLGNVNLGKDLSLQEIRVKYHAVLLTYGADQDSRLNIPNEDQENVISARKFVAWYNGLPGSENLQPKLTGDTVTIIGQGNVAIDVARILLSPVDLLKVS</sequence>
<evidence type="ECO:0000256" key="2">
    <source>
        <dbReference type="ARBA" id="ARBA00022630"/>
    </source>
</evidence>
<name>T1H0V4_MEGSC</name>
<reference evidence="7" key="1">
    <citation type="submission" date="2013-02" db="EMBL/GenBank/DDBJ databases">
        <authorList>
            <person name="Hughes D."/>
        </authorList>
    </citation>
    <scope>NUCLEOTIDE SEQUENCE</scope>
    <source>
        <strain>Durham</strain>
        <strain evidence="7">NC isolate 2 -- Noor lab</strain>
    </source>
</reference>
<dbReference type="PANTHER" id="PTHR48467:SF1">
    <property type="entry name" value="GLUTAMATE SYNTHASE 1 [NADH], CHLOROPLASTIC-LIKE"/>
    <property type="match status" value="1"/>
</dbReference>
<evidence type="ECO:0000256" key="5">
    <source>
        <dbReference type="ARBA" id="ARBA00023002"/>
    </source>
</evidence>
<dbReference type="InterPro" id="IPR055275">
    <property type="entry name" value="Ferredox_Rdtase"/>
</dbReference>
<dbReference type="PRINTS" id="PR00419">
    <property type="entry name" value="ADXRDTASE"/>
</dbReference>
<dbReference type="STRING" id="36166.T1H0V4"/>
<organism evidence="6 7">
    <name type="scientific">Megaselia scalaris</name>
    <name type="common">Humpbacked fly</name>
    <name type="synonym">Phora scalaris</name>
    <dbReference type="NCBI Taxonomy" id="36166"/>
    <lineage>
        <taxon>Eukaryota</taxon>
        <taxon>Metazoa</taxon>
        <taxon>Ecdysozoa</taxon>
        <taxon>Arthropoda</taxon>
        <taxon>Hexapoda</taxon>
        <taxon>Insecta</taxon>
        <taxon>Pterygota</taxon>
        <taxon>Neoptera</taxon>
        <taxon>Endopterygota</taxon>
        <taxon>Diptera</taxon>
        <taxon>Brachycera</taxon>
        <taxon>Muscomorpha</taxon>
        <taxon>Platypezoidea</taxon>
        <taxon>Phoridae</taxon>
        <taxon>Megaseliini</taxon>
        <taxon>Megaselia</taxon>
    </lineage>
</organism>
<keyword evidence="2" id="KW-0285">Flavoprotein</keyword>
<dbReference type="EMBL" id="CAQQ02377739">
    <property type="status" value="NOT_ANNOTATED_CDS"/>
    <property type="molecule type" value="Genomic_DNA"/>
</dbReference>
<evidence type="ECO:0000256" key="4">
    <source>
        <dbReference type="ARBA" id="ARBA00022857"/>
    </source>
</evidence>
<evidence type="ECO:0000313" key="7">
    <source>
        <dbReference type="Proteomes" id="UP000015102"/>
    </source>
</evidence>
<accession>T1H0V4</accession>
<dbReference type="AlphaFoldDB" id="T1H0V4"/>
<keyword evidence="3" id="KW-0274">FAD</keyword>
<dbReference type="PANTHER" id="PTHR48467">
    <property type="entry name" value="GLUTAMATE SYNTHASE 1 [NADH], CHLOROPLASTIC-LIKE"/>
    <property type="match status" value="1"/>
</dbReference>
<dbReference type="HOGENOM" id="CLU_137690_0_0_1"/>
<dbReference type="GO" id="GO:0016491">
    <property type="term" value="F:oxidoreductase activity"/>
    <property type="evidence" value="ECO:0007669"/>
    <property type="project" value="UniProtKB-KW"/>
</dbReference>
<keyword evidence="7" id="KW-1185">Reference proteome</keyword>
<evidence type="ECO:0000256" key="1">
    <source>
        <dbReference type="ARBA" id="ARBA00001974"/>
    </source>
</evidence>
<dbReference type="InterPro" id="IPR036188">
    <property type="entry name" value="FAD/NAD-bd_sf"/>
</dbReference>